<dbReference type="AlphaFoldDB" id="A0A3B1DB37"/>
<keyword evidence="3" id="KW-0479">Metal-binding</keyword>
<dbReference type="NCBIfam" id="TIGR00556">
    <property type="entry name" value="pantethn_trn"/>
    <property type="match status" value="1"/>
</dbReference>
<reference evidence="9" key="1">
    <citation type="submission" date="2018-06" db="EMBL/GenBank/DDBJ databases">
        <authorList>
            <person name="Zhirakovskaya E."/>
        </authorList>
    </citation>
    <scope>NUCLEOTIDE SEQUENCE</scope>
</reference>
<dbReference type="EC" id="2.7.8.7" evidence="9"/>
<evidence type="ECO:0000256" key="1">
    <source>
        <dbReference type="ARBA" id="ARBA00022516"/>
    </source>
</evidence>
<dbReference type="SUPFAM" id="SSF56214">
    <property type="entry name" value="4'-phosphopantetheinyl transferase"/>
    <property type="match status" value="1"/>
</dbReference>
<evidence type="ECO:0000256" key="6">
    <source>
        <dbReference type="ARBA" id="ARBA00023098"/>
    </source>
</evidence>
<dbReference type="GO" id="GO:0000287">
    <property type="term" value="F:magnesium ion binding"/>
    <property type="evidence" value="ECO:0007669"/>
    <property type="project" value="InterPro"/>
</dbReference>
<evidence type="ECO:0000256" key="3">
    <source>
        <dbReference type="ARBA" id="ARBA00022723"/>
    </source>
</evidence>
<dbReference type="NCBIfam" id="TIGR00516">
    <property type="entry name" value="acpS"/>
    <property type="match status" value="1"/>
</dbReference>
<evidence type="ECO:0000256" key="7">
    <source>
        <dbReference type="ARBA" id="ARBA00023160"/>
    </source>
</evidence>
<keyword evidence="6" id="KW-0443">Lipid metabolism</keyword>
<dbReference type="InterPro" id="IPR037143">
    <property type="entry name" value="4-PPantetheinyl_Trfase_dom_sf"/>
</dbReference>
<dbReference type="GO" id="GO:0008897">
    <property type="term" value="F:holo-[acyl-carrier-protein] synthase activity"/>
    <property type="evidence" value="ECO:0007669"/>
    <property type="project" value="UniProtKB-EC"/>
</dbReference>
<dbReference type="GO" id="GO:0006633">
    <property type="term" value="P:fatty acid biosynthetic process"/>
    <property type="evidence" value="ECO:0007669"/>
    <property type="project" value="UniProtKB-KW"/>
</dbReference>
<keyword evidence="5" id="KW-0460">Magnesium</keyword>
<evidence type="ECO:0000313" key="9">
    <source>
        <dbReference type="EMBL" id="VAX32070.1"/>
    </source>
</evidence>
<evidence type="ECO:0000256" key="2">
    <source>
        <dbReference type="ARBA" id="ARBA00022679"/>
    </source>
</evidence>
<dbReference type="Gene3D" id="3.90.470.20">
    <property type="entry name" value="4'-phosphopantetheinyl transferase domain"/>
    <property type="match status" value="1"/>
</dbReference>
<gene>
    <name evidence="9" type="ORF">MNBD_NITROSPIRAE03-362</name>
</gene>
<keyword evidence="2 9" id="KW-0808">Transferase</keyword>
<name>A0A3B1DB37_9ZZZZ</name>
<feature type="domain" description="4'-phosphopantetheinyl transferase" evidence="8">
    <location>
        <begin position="4"/>
        <end position="96"/>
    </location>
</feature>
<keyword evidence="1" id="KW-0444">Lipid biosynthesis</keyword>
<dbReference type="InterPro" id="IPR002582">
    <property type="entry name" value="ACPS"/>
</dbReference>
<evidence type="ECO:0000256" key="4">
    <source>
        <dbReference type="ARBA" id="ARBA00022832"/>
    </source>
</evidence>
<dbReference type="Pfam" id="PF01648">
    <property type="entry name" value="ACPS"/>
    <property type="match status" value="1"/>
</dbReference>
<dbReference type="HAMAP" id="MF_00101">
    <property type="entry name" value="AcpS"/>
    <property type="match status" value="1"/>
</dbReference>
<dbReference type="EMBL" id="UOGI01000128">
    <property type="protein sequence ID" value="VAX32070.1"/>
    <property type="molecule type" value="Genomic_DNA"/>
</dbReference>
<protein>
    <submittedName>
        <fullName evidence="9">Holo-[acyl-carrier-protein] synthase</fullName>
        <ecNumber evidence="9">2.7.8.7</ecNumber>
    </submittedName>
</protein>
<organism evidence="9">
    <name type="scientific">hydrothermal vent metagenome</name>
    <dbReference type="NCBI Taxonomy" id="652676"/>
    <lineage>
        <taxon>unclassified sequences</taxon>
        <taxon>metagenomes</taxon>
        <taxon>ecological metagenomes</taxon>
    </lineage>
</organism>
<evidence type="ECO:0000256" key="5">
    <source>
        <dbReference type="ARBA" id="ARBA00022842"/>
    </source>
</evidence>
<accession>A0A3B1DB37</accession>
<evidence type="ECO:0000259" key="8">
    <source>
        <dbReference type="Pfam" id="PF01648"/>
    </source>
</evidence>
<keyword evidence="4" id="KW-0276">Fatty acid metabolism</keyword>
<dbReference type="InterPro" id="IPR008278">
    <property type="entry name" value="4-PPantetheinyl_Trfase_dom"/>
</dbReference>
<sequence>MIHGIGIDIVDVQRLEQAIRRWGERFVKRVFTTEEIKYCSGKASPYNSYAARFAAKEAFIKALKSDVPIPLKEIGVMNKGSGQPEIRLYGNAGVLFAEVFRNGRIHLSLSHDSGCSIASVVIEVNDS</sequence>
<proteinExistence type="inferred from homology"/>
<dbReference type="InterPro" id="IPR004568">
    <property type="entry name" value="Ppantetheine-prot_Trfase_dom"/>
</dbReference>
<keyword evidence="7" id="KW-0275">Fatty acid biosynthesis</keyword>